<keyword evidence="2 4" id="KW-0396">Initiation factor</keyword>
<dbReference type="Pfam" id="PF00707">
    <property type="entry name" value="IF3_C"/>
    <property type="match status" value="1"/>
</dbReference>
<dbReference type="RefSeq" id="WP_349245748.1">
    <property type="nucleotide sequence ID" value="NZ_JASCXX010000019.1"/>
</dbReference>
<dbReference type="PANTHER" id="PTHR10938">
    <property type="entry name" value="TRANSLATION INITIATION FACTOR IF-3"/>
    <property type="match status" value="1"/>
</dbReference>
<dbReference type="InterPro" id="IPR019814">
    <property type="entry name" value="Translation_initiation_fac_3_N"/>
</dbReference>
<gene>
    <name evidence="4 8" type="primary">infC</name>
    <name evidence="8" type="ORF">QJ522_14850</name>
</gene>
<dbReference type="SUPFAM" id="SSF55200">
    <property type="entry name" value="Translation initiation factor IF3, C-terminal domain"/>
    <property type="match status" value="1"/>
</dbReference>
<evidence type="ECO:0000259" key="7">
    <source>
        <dbReference type="Pfam" id="PF05198"/>
    </source>
</evidence>
<keyword evidence="3 4" id="KW-0648">Protein biosynthesis</keyword>
<dbReference type="EMBL" id="JASCXX010000019">
    <property type="protein sequence ID" value="MDI6450337.1"/>
    <property type="molecule type" value="Genomic_DNA"/>
</dbReference>
<dbReference type="AlphaFoldDB" id="A0AAW6TXG7"/>
<evidence type="ECO:0000259" key="6">
    <source>
        <dbReference type="Pfam" id="PF00707"/>
    </source>
</evidence>
<keyword evidence="4" id="KW-0963">Cytoplasm</keyword>
<comment type="similarity">
    <text evidence="1 4">Belongs to the IF-3 family.</text>
</comment>
<comment type="function">
    <text evidence="4">IF-3 binds to the 30S ribosomal subunit and shifts the equilibrium between 70S ribosomes and their 50S and 30S subunits in favor of the free subunits, thus enhancing the availability of 30S subunits on which protein synthesis initiation begins.</text>
</comment>
<keyword evidence="9" id="KW-1185">Reference proteome</keyword>
<dbReference type="GO" id="GO:0032790">
    <property type="term" value="P:ribosome disassembly"/>
    <property type="evidence" value="ECO:0007669"/>
    <property type="project" value="TreeGrafter"/>
</dbReference>
<dbReference type="InterPro" id="IPR001288">
    <property type="entry name" value="Translation_initiation_fac_3"/>
</dbReference>
<organism evidence="8 9">
    <name type="scientific">Anaerobaca lacustris</name>
    <dbReference type="NCBI Taxonomy" id="3044600"/>
    <lineage>
        <taxon>Bacteria</taxon>
        <taxon>Pseudomonadati</taxon>
        <taxon>Planctomycetota</taxon>
        <taxon>Phycisphaerae</taxon>
        <taxon>Sedimentisphaerales</taxon>
        <taxon>Anaerobacaceae</taxon>
        <taxon>Anaerobaca</taxon>
    </lineage>
</organism>
<protein>
    <recommendedName>
        <fullName evidence="4 5">Translation initiation factor IF-3</fullName>
    </recommendedName>
</protein>
<dbReference type="HAMAP" id="MF_00080">
    <property type="entry name" value="IF_3"/>
    <property type="match status" value="1"/>
</dbReference>
<comment type="subunit">
    <text evidence="4">Monomer.</text>
</comment>
<dbReference type="Gene3D" id="3.30.110.10">
    <property type="entry name" value="Translation initiation factor 3 (IF-3), C-terminal domain"/>
    <property type="match status" value="1"/>
</dbReference>
<evidence type="ECO:0000313" key="8">
    <source>
        <dbReference type="EMBL" id="MDI6450337.1"/>
    </source>
</evidence>
<dbReference type="Pfam" id="PF05198">
    <property type="entry name" value="IF3_N"/>
    <property type="match status" value="1"/>
</dbReference>
<dbReference type="InterPro" id="IPR036788">
    <property type="entry name" value="T_IF-3_C_sf"/>
</dbReference>
<comment type="subcellular location">
    <subcellularLocation>
        <location evidence="4">Cytoplasm</location>
    </subcellularLocation>
</comment>
<dbReference type="GO" id="GO:0043022">
    <property type="term" value="F:ribosome binding"/>
    <property type="evidence" value="ECO:0007669"/>
    <property type="project" value="TreeGrafter"/>
</dbReference>
<dbReference type="GO" id="GO:0005737">
    <property type="term" value="C:cytoplasm"/>
    <property type="evidence" value="ECO:0007669"/>
    <property type="project" value="UniProtKB-SubCell"/>
</dbReference>
<evidence type="ECO:0000256" key="5">
    <source>
        <dbReference type="NCBIfam" id="TIGR00168"/>
    </source>
</evidence>
<dbReference type="Gene3D" id="3.10.20.80">
    <property type="entry name" value="Translation initiation factor 3 (IF-3), N-terminal domain"/>
    <property type="match status" value="1"/>
</dbReference>
<name>A0AAW6TXG7_9BACT</name>
<dbReference type="InterPro" id="IPR019815">
    <property type="entry name" value="Translation_initiation_fac_3_C"/>
</dbReference>
<dbReference type="InterPro" id="IPR036787">
    <property type="entry name" value="T_IF-3_N_sf"/>
</dbReference>
<dbReference type="SUPFAM" id="SSF54364">
    <property type="entry name" value="Translation initiation factor IF3, N-terminal domain"/>
    <property type="match status" value="1"/>
</dbReference>
<evidence type="ECO:0000256" key="4">
    <source>
        <dbReference type="HAMAP-Rule" id="MF_00080"/>
    </source>
</evidence>
<dbReference type="Proteomes" id="UP001431776">
    <property type="component" value="Unassembled WGS sequence"/>
</dbReference>
<accession>A0AAW6TXG7</accession>
<feature type="domain" description="Translation initiation factor 3 N-terminal" evidence="7">
    <location>
        <begin position="7"/>
        <end position="75"/>
    </location>
</feature>
<dbReference type="PANTHER" id="PTHR10938:SF0">
    <property type="entry name" value="TRANSLATION INITIATION FACTOR IF-3, MITOCHONDRIAL"/>
    <property type="match status" value="1"/>
</dbReference>
<comment type="caution">
    <text evidence="8">The sequence shown here is derived from an EMBL/GenBank/DDBJ whole genome shotgun (WGS) entry which is preliminary data.</text>
</comment>
<sequence length="173" mass="20086">MKKGLRVNGGVKADTIRLIDEEDNQVGVVRKDDALARAREVGLDLVEVAPTSDPPVCRIMDYGKWQYQQKRRMRDSHKKSQHHVATLKEIRLRPETDTHDLEIKVKHAREFLEKGHKVQFTVFFRGRQMLHKEHGYDVLTRVTQALEDLAKVERPPMMSGRRMTLLLVSRQPA</sequence>
<proteinExistence type="inferred from homology"/>
<evidence type="ECO:0000256" key="2">
    <source>
        <dbReference type="ARBA" id="ARBA00022540"/>
    </source>
</evidence>
<evidence type="ECO:0000256" key="3">
    <source>
        <dbReference type="ARBA" id="ARBA00022917"/>
    </source>
</evidence>
<dbReference type="GO" id="GO:0003743">
    <property type="term" value="F:translation initiation factor activity"/>
    <property type="evidence" value="ECO:0007669"/>
    <property type="project" value="UniProtKB-UniRule"/>
</dbReference>
<evidence type="ECO:0000313" key="9">
    <source>
        <dbReference type="Proteomes" id="UP001431776"/>
    </source>
</evidence>
<reference evidence="8" key="1">
    <citation type="submission" date="2023-05" db="EMBL/GenBank/DDBJ databases">
        <title>Anaerotaeda fermentans gen. nov., sp. nov., a novel anaerobic planctomycete of the new family within the order Sedimentisphaerales isolated from Taman Peninsula, Russia.</title>
        <authorList>
            <person name="Khomyakova M.A."/>
            <person name="Merkel A.Y."/>
            <person name="Slobodkin A.I."/>
        </authorList>
    </citation>
    <scope>NUCLEOTIDE SEQUENCE</scope>
    <source>
        <strain evidence="8">M17dextr</strain>
    </source>
</reference>
<feature type="domain" description="Translation initiation factor 3 C-terminal" evidence="6">
    <location>
        <begin position="86"/>
        <end position="168"/>
    </location>
</feature>
<dbReference type="NCBIfam" id="TIGR00168">
    <property type="entry name" value="infC"/>
    <property type="match status" value="1"/>
</dbReference>
<dbReference type="FunFam" id="3.30.110.10:FF:000001">
    <property type="entry name" value="Translation initiation factor IF-3"/>
    <property type="match status" value="1"/>
</dbReference>
<evidence type="ECO:0000256" key="1">
    <source>
        <dbReference type="ARBA" id="ARBA00005439"/>
    </source>
</evidence>